<evidence type="ECO:0000313" key="3">
    <source>
        <dbReference type="Proteomes" id="UP001604336"/>
    </source>
</evidence>
<evidence type="ECO:0000313" key="2">
    <source>
        <dbReference type="EMBL" id="KAL2470305.1"/>
    </source>
</evidence>
<feature type="region of interest" description="Disordered" evidence="1">
    <location>
        <begin position="36"/>
        <end position="63"/>
    </location>
</feature>
<proteinExistence type="predicted"/>
<name>A0ABD1Q2F7_9LAMI</name>
<protein>
    <submittedName>
        <fullName evidence="2">Glycine-rich protein</fullName>
    </submittedName>
</protein>
<accession>A0ABD1Q2F7</accession>
<dbReference type="PANTHER" id="PTHR36751">
    <property type="entry name" value="F3E22.8 PROTEIN"/>
    <property type="match status" value="1"/>
</dbReference>
<dbReference type="Proteomes" id="UP001604336">
    <property type="component" value="Unassembled WGS sequence"/>
</dbReference>
<evidence type="ECO:0000256" key="1">
    <source>
        <dbReference type="SAM" id="MobiDB-lite"/>
    </source>
</evidence>
<keyword evidence="3" id="KW-1185">Reference proteome</keyword>
<dbReference type="PANTHER" id="PTHR36751:SF1">
    <property type="entry name" value="F3E22.8 PROTEIN"/>
    <property type="match status" value="1"/>
</dbReference>
<gene>
    <name evidence="2" type="ORF">Adt_38441</name>
</gene>
<dbReference type="EMBL" id="JBFOLK010000012">
    <property type="protein sequence ID" value="KAL2470305.1"/>
    <property type="molecule type" value="Genomic_DNA"/>
</dbReference>
<dbReference type="AlphaFoldDB" id="A0ABD1Q2F7"/>
<reference evidence="3" key="1">
    <citation type="submission" date="2024-07" db="EMBL/GenBank/DDBJ databases">
        <title>Two chromosome-level genome assemblies of Korean endemic species Abeliophyllum distichum and Forsythia ovata (Oleaceae).</title>
        <authorList>
            <person name="Jang H."/>
        </authorList>
    </citation>
    <scope>NUCLEOTIDE SEQUENCE [LARGE SCALE GENOMIC DNA]</scope>
</reference>
<comment type="caution">
    <text evidence="2">The sequence shown here is derived from an EMBL/GenBank/DDBJ whole genome shotgun (WGS) entry which is preliminary data.</text>
</comment>
<sequence length="184" mass="19516">MEISVISDTITTIAYSTQGLGFSNFLLNRHHNVLSLSDTSSDQSPPAPPPPSTGSTLQISAVAPPTTKTLPKRIVRKSRRTKRKSLTGDNNIGEDSGFLFFIDGGGFININDGGYFGGGGSGGGGNGGKGWNFNGDGGANWGDSSNNSFYDPAFDFVYEVLSWIALSNCLHFAFKKVVRIVSRG</sequence>
<organism evidence="2 3">
    <name type="scientific">Abeliophyllum distichum</name>
    <dbReference type="NCBI Taxonomy" id="126358"/>
    <lineage>
        <taxon>Eukaryota</taxon>
        <taxon>Viridiplantae</taxon>
        <taxon>Streptophyta</taxon>
        <taxon>Embryophyta</taxon>
        <taxon>Tracheophyta</taxon>
        <taxon>Spermatophyta</taxon>
        <taxon>Magnoliopsida</taxon>
        <taxon>eudicotyledons</taxon>
        <taxon>Gunneridae</taxon>
        <taxon>Pentapetalae</taxon>
        <taxon>asterids</taxon>
        <taxon>lamiids</taxon>
        <taxon>Lamiales</taxon>
        <taxon>Oleaceae</taxon>
        <taxon>Forsythieae</taxon>
        <taxon>Abeliophyllum</taxon>
    </lineage>
</organism>